<protein>
    <submittedName>
        <fullName evidence="6">GntR family transcriptional regulator</fullName>
    </submittedName>
</protein>
<evidence type="ECO:0000313" key="7">
    <source>
        <dbReference type="Proteomes" id="UP001501578"/>
    </source>
</evidence>
<reference evidence="7" key="1">
    <citation type="journal article" date="2019" name="Int. J. Syst. Evol. Microbiol.">
        <title>The Global Catalogue of Microorganisms (GCM) 10K type strain sequencing project: providing services to taxonomists for standard genome sequencing and annotation.</title>
        <authorList>
            <consortium name="The Broad Institute Genomics Platform"/>
            <consortium name="The Broad Institute Genome Sequencing Center for Infectious Disease"/>
            <person name="Wu L."/>
            <person name="Ma J."/>
        </authorList>
    </citation>
    <scope>NUCLEOTIDE SEQUENCE [LARGE SCALE GENOMIC DNA]</scope>
    <source>
        <strain evidence="7">JCM 11136</strain>
    </source>
</reference>
<evidence type="ECO:0000256" key="2">
    <source>
        <dbReference type="ARBA" id="ARBA00023125"/>
    </source>
</evidence>
<evidence type="ECO:0000313" key="6">
    <source>
        <dbReference type="EMBL" id="GAA0948521.1"/>
    </source>
</evidence>
<dbReference type="SUPFAM" id="SSF46785">
    <property type="entry name" value="Winged helix' DNA-binding domain"/>
    <property type="match status" value="1"/>
</dbReference>
<keyword evidence="2" id="KW-0238">DNA-binding</keyword>
<dbReference type="RefSeq" id="WP_343954115.1">
    <property type="nucleotide sequence ID" value="NZ_BAAAHQ010000042.1"/>
</dbReference>
<accession>A0ABP4BAY5</accession>
<organism evidence="6 7">
    <name type="scientific">Nonomuraea longicatena</name>
    <dbReference type="NCBI Taxonomy" id="83682"/>
    <lineage>
        <taxon>Bacteria</taxon>
        <taxon>Bacillati</taxon>
        <taxon>Actinomycetota</taxon>
        <taxon>Actinomycetes</taxon>
        <taxon>Streptosporangiales</taxon>
        <taxon>Streptosporangiaceae</taxon>
        <taxon>Nonomuraea</taxon>
    </lineage>
</organism>
<keyword evidence="1" id="KW-0805">Transcription regulation</keyword>
<dbReference type="SMART" id="SM00345">
    <property type="entry name" value="HTH_GNTR"/>
    <property type="match status" value="1"/>
</dbReference>
<dbReference type="PANTHER" id="PTHR44846:SF17">
    <property type="entry name" value="GNTR-FAMILY TRANSCRIPTIONAL REGULATOR"/>
    <property type="match status" value="1"/>
</dbReference>
<evidence type="ECO:0000256" key="1">
    <source>
        <dbReference type="ARBA" id="ARBA00023015"/>
    </source>
</evidence>
<feature type="region of interest" description="Disordered" evidence="4">
    <location>
        <begin position="91"/>
        <end position="110"/>
    </location>
</feature>
<evidence type="ECO:0000259" key="5">
    <source>
        <dbReference type="PROSITE" id="PS50949"/>
    </source>
</evidence>
<dbReference type="Gene3D" id="1.10.10.10">
    <property type="entry name" value="Winged helix-like DNA-binding domain superfamily/Winged helix DNA-binding domain"/>
    <property type="match status" value="1"/>
</dbReference>
<proteinExistence type="predicted"/>
<dbReference type="PROSITE" id="PS50949">
    <property type="entry name" value="HTH_GNTR"/>
    <property type="match status" value="1"/>
</dbReference>
<gene>
    <name evidence="6" type="ORF">GCM10009560_65970</name>
</gene>
<dbReference type="Pfam" id="PF07702">
    <property type="entry name" value="UTRA"/>
    <property type="match status" value="1"/>
</dbReference>
<dbReference type="PANTHER" id="PTHR44846">
    <property type="entry name" value="MANNOSYL-D-GLYCERATE TRANSPORT/METABOLISM SYSTEM REPRESSOR MNGR-RELATED"/>
    <property type="match status" value="1"/>
</dbReference>
<dbReference type="SMART" id="SM00866">
    <property type="entry name" value="UTRA"/>
    <property type="match status" value="1"/>
</dbReference>
<evidence type="ECO:0000256" key="4">
    <source>
        <dbReference type="SAM" id="MobiDB-lite"/>
    </source>
</evidence>
<dbReference type="InterPro" id="IPR036388">
    <property type="entry name" value="WH-like_DNA-bd_sf"/>
</dbReference>
<dbReference type="Pfam" id="PF00392">
    <property type="entry name" value="GntR"/>
    <property type="match status" value="1"/>
</dbReference>
<dbReference type="Gene3D" id="3.40.1410.10">
    <property type="entry name" value="Chorismate lyase-like"/>
    <property type="match status" value="1"/>
</dbReference>
<dbReference type="InterPro" id="IPR036390">
    <property type="entry name" value="WH_DNA-bd_sf"/>
</dbReference>
<keyword evidence="7" id="KW-1185">Reference proteome</keyword>
<dbReference type="Proteomes" id="UP001501578">
    <property type="component" value="Unassembled WGS sequence"/>
</dbReference>
<dbReference type="InterPro" id="IPR028978">
    <property type="entry name" value="Chorismate_lyase_/UTRA_dom_sf"/>
</dbReference>
<sequence length="269" mass="30643">MTERDWRPRYIQVAEDLRDQILRGELPPGSAMLSETDLSERYDLSRTSVRNAIKQLKDWGLVRSKQGQGTYVRAPRQRVERRHTERYQWEKDRARLGEPERGETGATEFDTGLDLPDLEFRAKYTIVEADDNLAGIFGVPAGTALLKREYWTSTRSEDSPLSLVRSYLLRDIVAANPDLMDEAKEPWPGGTQNQLYTLGIELETIVDRLTARPPLPEEADVLDIEVGVSVLVLHKTSIDTQGRVVEFSEVILPGDRTEIVHVTTLERWA</sequence>
<feature type="compositionally biased region" description="Basic and acidic residues" evidence="4">
    <location>
        <begin position="91"/>
        <end position="103"/>
    </location>
</feature>
<dbReference type="EMBL" id="BAAAHQ010000042">
    <property type="protein sequence ID" value="GAA0948521.1"/>
    <property type="molecule type" value="Genomic_DNA"/>
</dbReference>
<dbReference type="InterPro" id="IPR050679">
    <property type="entry name" value="Bact_HTH_transcr_reg"/>
</dbReference>
<keyword evidence="3" id="KW-0804">Transcription</keyword>
<comment type="caution">
    <text evidence="6">The sequence shown here is derived from an EMBL/GenBank/DDBJ whole genome shotgun (WGS) entry which is preliminary data.</text>
</comment>
<dbReference type="InterPro" id="IPR000524">
    <property type="entry name" value="Tscrpt_reg_HTH_GntR"/>
</dbReference>
<dbReference type="SUPFAM" id="SSF64288">
    <property type="entry name" value="Chorismate lyase-like"/>
    <property type="match status" value="1"/>
</dbReference>
<evidence type="ECO:0000256" key="3">
    <source>
        <dbReference type="ARBA" id="ARBA00023163"/>
    </source>
</evidence>
<dbReference type="PRINTS" id="PR00035">
    <property type="entry name" value="HTHGNTR"/>
</dbReference>
<feature type="domain" description="HTH gntR-type" evidence="5">
    <location>
        <begin position="7"/>
        <end position="75"/>
    </location>
</feature>
<name>A0ABP4BAY5_9ACTN</name>
<dbReference type="InterPro" id="IPR011663">
    <property type="entry name" value="UTRA"/>
</dbReference>
<dbReference type="CDD" id="cd07377">
    <property type="entry name" value="WHTH_GntR"/>
    <property type="match status" value="1"/>
</dbReference>